<dbReference type="Gene3D" id="3.90.226.20">
    <property type="match status" value="1"/>
</dbReference>
<name>A0A7I7UFH0_MYCPV</name>
<dbReference type="InterPro" id="IPR018376">
    <property type="entry name" value="Enoyl-CoA_hyd/isom_CS"/>
</dbReference>
<comment type="similarity">
    <text evidence="2 6">Belongs to the enoyl-CoA hydratase/isomerase family.</text>
</comment>
<dbReference type="GO" id="GO:0006631">
    <property type="term" value="P:fatty acid metabolic process"/>
    <property type="evidence" value="ECO:0007669"/>
    <property type="project" value="UniProtKB-KW"/>
</dbReference>
<evidence type="ECO:0000256" key="1">
    <source>
        <dbReference type="ARBA" id="ARBA00002994"/>
    </source>
</evidence>
<dbReference type="GO" id="GO:0004300">
    <property type="term" value="F:enoyl-CoA hydratase activity"/>
    <property type="evidence" value="ECO:0007669"/>
    <property type="project" value="UniProtKB-EC"/>
</dbReference>
<keyword evidence="3" id="KW-0276">Fatty acid metabolism</keyword>
<dbReference type="CDD" id="cd06558">
    <property type="entry name" value="crotonase-like"/>
    <property type="match status" value="1"/>
</dbReference>
<reference evidence="7 8" key="1">
    <citation type="journal article" date="2019" name="Emerg. Microbes Infect.">
        <title>Comprehensive subspecies identification of 175 nontuberculous mycobacteria species based on 7547 genomic profiles.</title>
        <authorList>
            <person name="Matsumoto Y."/>
            <person name="Kinjo T."/>
            <person name="Motooka D."/>
            <person name="Nabeya D."/>
            <person name="Jung N."/>
            <person name="Uechi K."/>
            <person name="Horii T."/>
            <person name="Iida T."/>
            <person name="Fujita J."/>
            <person name="Nakamura S."/>
        </authorList>
    </citation>
    <scope>NUCLEOTIDE SEQUENCE [LARGE SCALE GENOMIC DNA]</scope>
    <source>
        <strain evidence="7 8">JCM 6370</strain>
    </source>
</reference>
<dbReference type="AlphaFoldDB" id="A0A7I7UFH0"/>
<dbReference type="SUPFAM" id="SSF52096">
    <property type="entry name" value="ClpP/crotonase"/>
    <property type="match status" value="1"/>
</dbReference>
<dbReference type="EMBL" id="AP022599">
    <property type="protein sequence ID" value="BBY80204.1"/>
    <property type="molecule type" value="Genomic_DNA"/>
</dbReference>
<evidence type="ECO:0000256" key="3">
    <source>
        <dbReference type="ARBA" id="ARBA00022832"/>
    </source>
</evidence>
<comment type="function">
    <text evidence="1">Could possibly oxidize fatty acids using specific components.</text>
</comment>
<keyword evidence="7" id="KW-0413">Isomerase</keyword>
<evidence type="ECO:0000313" key="8">
    <source>
        <dbReference type="Proteomes" id="UP000467252"/>
    </source>
</evidence>
<keyword evidence="8" id="KW-1185">Reference proteome</keyword>
<evidence type="ECO:0000256" key="4">
    <source>
        <dbReference type="ARBA" id="ARBA00023709"/>
    </source>
</evidence>
<sequence>MTEADVVVTRDGAVGIVTINRPQRLNAVTPDAGDRLAAAFAAFEADPGIRAVVLTGAGRGFCAGADIAGDVGNARDVLIETWNPLVRTMQALEIPIVAAVNGVAAGAGVSLALACDLRVAAESARFQLSFTKIGLLPDAGLTWLLPRTVGLGRANELALLGRDIAAPEALQWGLVNRVCADGEALNTAVALAQEIAGLAGSVTSVKRAHRRSFESTFGEQLDFEADTQGWLQQQPDFAEAVAAFAEKRPAHRAPRTPGRHP</sequence>
<dbReference type="Gene3D" id="1.10.12.10">
    <property type="entry name" value="Lyase 2-enoyl-coa Hydratase, Chain A, domain 2"/>
    <property type="match status" value="1"/>
</dbReference>
<gene>
    <name evidence="7" type="ORF">MPUL_13620</name>
</gene>
<evidence type="ECO:0000256" key="5">
    <source>
        <dbReference type="ARBA" id="ARBA00023717"/>
    </source>
</evidence>
<dbReference type="GO" id="GO:0016853">
    <property type="term" value="F:isomerase activity"/>
    <property type="evidence" value="ECO:0007669"/>
    <property type="project" value="UniProtKB-KW"/>
</dbReference>
<organism evidence="7 8">
    <name type="scientific">Mycolicibacterium pulveris</name>
    <name type="common">Mycobacterium pulveris</name>
    <dbReference type="NCBI Taxonomy" id="36813"/>
    <lineage>
        <taxon>Bacteria</taxon>
        <taxon>Bacillati</taxon>
        <taxon>Actinomycetota</taxon>
        <taxon>Actinomycetes</taxon>
        <taxon>Mycobacteriales</taxon>
        <taxon>Mycobacteriaceae</taxon>
        <taxon>Mycolicibacterium</taxon>
    </lineage>
</organism>
<dbReference type="InterPro" id="IPR014748">
    <property type="entry name" value="Enoyl-CoA_hydra_C"/>
</dbReference>
<proteinExistence type="inferred from homology"/>
<dbReference type="Proteomes" id="UP000467252">
    <property type="component" value="Chromosome"/>
</dbReference>
<accession>A0A7I7UFH0</accession>
<keyword evidence="3" id="KW-0443">Lipid metabolism</keyword>
<dbReference type="InterPro" id="IPR029045">
    <property type="entry name" value="ClpP/crotonase-like_dom_sf"/>
</dbReference>
<comment type="catalytic activity">
    <reaction evidence="4">
        <text>a (3S)-3-hydroxyacyl-CoA = a (2E)-enoyl-CoA + H2O</text>
        <dbReference type="Rhea" id="RHEA:16105"/>
        <dbReference type="ChEBI" id="CHEBI:15377"/>
        <dbReference type="ChEBI" id="CHEBI:57318"/>
        <dbReference type="ChEBI" id="CHEBI:58856"/>
        <dbReference type="EC" id="4.2.1.17"/>
    </reaction>
</comment>
<dbReference type="PROSITE" id="PS00166">
    <property type="entry name" value="ENOYL_COA_HYDRATASE"/>
    <property type="match status" value="1"/>
</dbReference>
<evidence type="ECO:0000256" key="6">
    <source>
        <dbReference type="RuleBase" id="RU003707"/>
    </source>
</evidence>
<dbReference type="Gene3D" id="3.30.300.220">
    <property type="match status" value="1"/>
</dbReference>
<dbReference type="PANTHER" id="PTHR43802">
    <property type="entry name" value="ENOYL-COA HYDRATASE"/>
    <property type="match status" value="1"/>
</dbReference>
<evidence type="ECO:0000313" key="7">
    <source>
        <dbReference type="EMBL" id="BBY80204.1"/>
    </source>
</evidence>
<protein>
    <submittedName>
        <fullName evidence="7">2-(1,2-epoxy-1,2-dihydrophenyl)acetyl-CoA isomerase</fullName>
    </submittedName>
</protein>
<dbReference type="InterPro" id="IPR001753">
    <property type="entry name" value="Enoyl-CoA_hydra/iso"/>
</dbReference>
<evidence type="ECO:0000256" key="2">
    <source>
        <dbReference type="ARBA" id="ARBA00005254"/>
    </source>
</evidence>
<dbReference type="PANTHER" id="PTHR43802:SF1">
    <property type="entry name" value="IP11341P-RELATED"/>
    <property type="match status" value="1"/>
</dbReference>
<dbReference type="Pfam" id="PF00378">
    <property type="entry name" value="ECH_1"/>
    <property type="match status" value="1"/>
</dbReference>
<comment type="catalytic activity">
    <reaction evidence="5">
        <text>a 4-saturated-(3S)-3-hydroxyacyl-CoA = a (3E)-enoyl-CoA + H2O</text>
        <dbReference type="Rhea" id="RHEA:20724"/>
        <dbReference type="ChEBI" id="CHEBI:15377"/>
        <dbReference type="ChEBI" id="CHEBI:58521"/>
        <dbReference type="ChEBI" id="CHEBI:137480"/>
        <dbReference type="EC" id="4.2.1.17"/>
    </reaction>
</comment>